<evidence type="ECO:0000313" key="1">
    <source>
        <dbReference type="EMBL" id="SEP25230.1"/>
    </source>
</evidence>
<dbReference type="EMBL" id="FODV01000027">
    <property type="protein sequence ID" value="SEP25230.1"/>
    <property type="molecule type" value="Genomic_DNA"/>
</dbReference>
<organism evidence="1 2">
    <name type="scientific">Halogranum amylolyticum</name>
    <dbReference type="NCBI Taxonomy" id="660520"/>
    <lineage>
        <taxon>Archaea</taxon>
        <taxon>Methanobacteriati</taxon>
        <taxon>Methanobacteriota</taxon>
        <taxon>Stenosarchaea group</taxon>
        <taxon>Halobacteria</taxon>
        <taxon>Halobacteriales</taxon>
        <taxon>Haloferacaceae</taxon>
    </lineage>
</organism>
<keyword evidence="2" id="KW-1185">Reference proteome</keyword>
<proteinExistence type="predicted"/>
<name>A0A1H8WC64_9EURY</name>
<dbReference type="SUPFAM" id="SSF56235">
    <property type="entry name" value="N-terminal nucleophile aminohydrolases (Ntn hydrolases)"/>
    <property type="match status" value="1"/>
</dbReference>
<gene>
    <name evidence="1" type="ORF">SAMN04487948_12710</name>
</gene>
<evidence type="ECO:0000313" key="2">
    <source>
        <dbReference type="Proteomes" id="UP000199126"/>
    </source>
</evidence>
<dbReference type="InterPro" id="IPR029055">
    <property type="entry name" value="Ntn_hydrolases_N"/>
</dbReference>
<reference evidence="2" key="1">
    <citation type="submission" date="2016-10" db="EMBL/GenBank/DDBJ databases">
        <authorList>
            <person name="Varghese N."/>
            <person name="Submissions S."/>
        </authorList>
    </citation>
    <scope>NUCLEOTIDE SEQUENCE [LARGE SCALE GENOMIC DNA]</scope>
    <source>
        <strain evidence="2">CGMCC 1.10121</strain>
    </source>
</reference>
<accession>A0A1H8WC64</accession>
<sequence>MVTDTEIPIEFESSRPKFSGYGNEDVQVLFSSAGDALIPDRIEKHLKTNQEDLRSVQHAATVVRDKYVRIKQEKFEDAILRPRGISLSQFYREGLHNSGRGKEWDRLFSQHSLNLDIMITGVGPSGARTFRVSDSDEIGGLVESFDGLGFDAVGTGASLARDTLTGRYSEGLQISEALYVVYAALRNASQAPGVGREFDIAKIHTGSSAAESGGLRSTRISDETLAKLEKVYDENEIDVSAPAELNERIDLE</sequence>
<dbReference type="Proteomes" id="UP000199126">
    <property type="component" value="Unassembled WGS sequence"/>
</dbReference>
<dbReference type="Gene3D" id="3.60.20.10">
    <property type="entry name" value="Glutamine Phosphoribosylpyrophosphate, subunit 1, domain 1"/>
    <property type="match status" value="1"/>
</dbReference>
<protein>
    <recommendedName>
        <fullName evidence="3">20S proteasome, alpha and beta subunits</fullName>
    </recommendedName>
</protein>
<dbReference type="AlphaFoldDB" id="A0A1H8WC64"/>
<evidence type="ECO:0008006" key="3">
    <source>
        <dbReference type="Google" id="ProtNLM"/>
    </source>
</evidence>